<dbReference type="Pfam" id="PF03009">
    <property type="entry name" value="GDPD"/>
    <property type="match status" value="1"/>
</dbReference>
<feature type="domain" description="GP-PDE" evidence="1">
    <location>
        <begin position="9"/>
        <end position="244"/>
    </location>
</feature>
<sequence length="246" mass="26895">MCSLNKELPIVIAHRGAAGEAPENTLAAFQLALEQGCDAFELDVHLSKDGQIVVIHDFSVDRTTSGQGAVNQLTVEEMKQFDAGAWFNPTYAGERIPTLEEVIAMTPAHIQINVEIKGGIGQGMEEKLVELLRRMNRTASIIVSSFHFDCLRTLNQLEPSLRVGLLYDLNLKDYALLPKAAGVDAYSLHPLFMRLEAEAVRAAVAQGVAVFPWTVNGEEGMAAMLEMGVSGIITDFPGKLRKLMEQ</sequence>
<dbReference type="InterPro" id="IPR030395">
    <property type="entry name" value="GP_PDE_dom"/>
</dbReference>
<proteinExistence type="predicted"/>
<dbReference type="Gene3D" id="3.20.20.190">
    <property type="entry name" value="Phosphatidylinositol (PI) phosphodiesterase"/>
    <property type="match status" value="1"/>
</dbReference>
<evidence type="ECO:0000259" key="1">
    <source>
        <dbReference type="PROSITE" id="PS51704"/>
    </source>
</evidence>
<comment type="caution">
    <text evidence="2">The sequence shown here is derived from an EMBL/GenBank/DDBJ whole genome shotgun (WGS) entry which is preliminary data.</text>
</comment>
<reference evidence="2 3" key="1">
    <citation type="submission" date="2024-09" db="EMBL/GenBank/DDBJ databases">
        <authorList>
            <person name="Sun Q."/>
            <person name="Mori K."/>
        </authorList>
    </citation>
    <scope>NUCLEOTIDE SEQUENCE [LARGE SCALE GENOMIC DNA]</scope>
    <source>
        <strain evidence="2 3">CCM 4839</strain>
    </source>
</reference>
<dbReference type="PROSITE" id="PS50007">
    <property type="entry name" value="PIPLC_X_DOMAIN"/>
    <property type="match status" value="1"/>
</dbReference>
<keyword evidence="3" id="KW-1185">Reference proteome</keyword>
<evidence type="ECO:0000313" key="2">
    <source>
        <dbReference type="EMBL" id="MFC0396410.1"/>
    </source>
</evidence>
<dbReference type="Proteomes" id="UP001589818">
    <property type="component" value="Unassembled WGS sequence"/>
</dbReference>
<protein>
    <submittedName>
        <fullName evidence="2">Glycerophosphodiester phosphodiesterase</fullName>
    </submittedName>
</protein>
<dbReference type="EMBL" id="JBHLVF010000059">
    <property type="protein sequence ID" value="MFC0396410.1"/>
    <property type="molecule type" value="Genomic_DNA"/>
</dbReference>
<name>A0ABV6JKG0_9BACL</name>
<dbReference type="PROSITE" id="PS51704">
    <property type="entry name" value="GP_PDE"/>
    <property type="match status" value="1"/>
</dbReference>
<evidence type="ECO:0000313" key="3">
    <source>
        <dbReference type="Proteomes" id="UP001589818"/>
    </source>
</evidence>
<dbReference type="PANTHER" id="PTHR46211">
    <property type="entry name" value="GLYCEROPHOSPHORYL DIESTER PHOSPHODIESTERASE"/>
    <property type="match status" value="1"/>
</dbReference>
<gene>
    <name evidence="2" type="ORF">ACFFJ8_34290</name>
</gene>
<dbReference type="CDD" id="cd08563">
    <property type="entry name" value="GDPD_TtGDE_like"/>
    <property type="match status" value="1"/>
</dbReference>
<organism evidence="2 3">
    <name type="scientific">Paenibacillus mendelii</name>
    <dbReference type="NCBI Taxonomy" id="206163"/>
    <lineage>
        <taxon>Bacteria</taxon>
        <taxon>Bacillati</taxon>
        <taxon>Bacillota</taxon>
        <taxon>Bacilli</taxon>
        <taxon>Bacillales</taxon>
        <taxon>Paenibacillaceae</taxon>
        <taxon>Paenibacillus</taxon>
    </lineage>
</organism>
<dbReference type="InterPro" id="IPR017946">
    <property type="entry name" value="PLC-like_Pdiesterase_TIM-brl"/>
</dbReference>
<accession>A0ABV6JKG0</accession>
<dbReference type="SUPFAM" id="SSF51695">
    <property type="entry name" value="PLC-like phosphodiesterases"/>
    <property type="match status" value="1"/>
</dbReference>
<dbReference type="PANTHER" id="PTHR46211:SF14">
    <property type="entry name" value="GLYCEROPHOSPHODIESTER PHOSPHODIESTERASE"/>
    <property type="match status" value="1"/>
</dbReference>
<dbReference type="RefSeq" id="WP_256555590.1">
    <property type="nucleotide sequence ID" value="NZ_JANHOF010000017.1"/>
</dbReference>